<organism evidence="2 3">
    <name type="scientific">Pedobacter helvus</name>
    <dbReference type="NCBI Taxonomy" id="2563444"/>
    <lineage>
        <taxon>Bacteria</taxon>
        <taxon>Pseudomonadati</taxon>
        <taxon>Bacteroidota</taxon>
        <taxon>Sphingobacteriia</taxon>
        <taxon>Sphingobacteriales</taxon>
        <taxon>Sphingobacteriaceae</taxon>
        <taxon>Pedobacter</taxon>
    </lineage>
</organism>
<keyword evidence="1" id="KW-1133">Transmembrane helix</keyword>
<accession>A0ABW9JHH0</accession>
<dbReference type="Proteomes" id="UP001517367">
    <property type="component" value="Unassembled WGS sequence"/>
</dbReference>
<feature type="transmembrane region" description="Helical" evidence="1">
    <location>
        <begin position="151"/>
        <end position="169"/>
    </location>
</feature>
<proteinExistence type="predicted"/>
<reference evidence="2 3" key="1">
    <citation type="submission" date="2024-12" db="EMBL/GenBank/DDBJ databases">
        <authorList>
            <person name="Hu S."/>
        </authorList>
    </citation>
    <scope>NUCLEOTIDE SEQUENCE [LARGE SCALE GENOMIC DNA]</scope>
    <source>
        <strain evidence="2 3">P-25</strain>
    </source>
</reference>
<comment type="caution">
    <text evidence="2">The sequence shown here is derived from an EMBL/GenBank/DDBJ whole genome shotgun (WGS) entry which is preliminary data.</text>
</comment>
<protein>
    <submittedName>
        <fullName evidence="2">DUF2975 domain-containing protein</fullName>
    </submittedName>
</protein>
<name>A0ABW9JHH0_9SPHI</name>
<gene>
    <name evidence="2" type="ORF">E5L68_010650</name>
</gene>
<keyword evidence="1" id="KW-0472">Membrane</keyword>
<evidence type="ECO:0000313" key="2">
    <source>
        <dbReference type="EMBL" id="MFN0291855.1"/>
    </source>
</evidence>
<dbReference type="InterPro" id="IPR021354">
    <property type="entry name" value="DUF2975"/>
</dbReference>
<dbReference type="RefSeq" id="WP_171047025.1">
    <property type="nucleotide sequence ID" value="NZ_SRMP02000015.1"/>
</dbReference>
<keyword evidence="3" id="KW-1185">Reference proteome</keyword>
<feature type="transmembrane region" description="Helical" evidence="1">
    <location>
        <begin position="66"/>
        <end position="89"/>
    </location>
</feature>
<dbReference type="Pfam" id="PF11188">
    <property type="entry name" value="DUF2975"/>
    <property type="match status" value="1"/>
</dbReference>
<evidence type="ECO:0000313" key="3">
    <source>
        <dbReference type="Proteomes" id="UP001517367"/>
    </source>
</evidence>
<evidence type="ECO:0000256" key="1">
    <source>
        <dbReference type="SAM" id="Phobius"/>
    </source>
</evidence>
<feature type="transmembrane region" description="Helical" evidence="1">
    <location>
        <begin position="12"/>
        <end position="43"/>
    </location>
</feature>
<sequence length="183" mass="20702">MRKQETATSGRIITVMNVLFWIVFIGLCYKTGTILFSFIVGLLENSIPTEKLYLELNLSELYNLGLFHYLNIGLILIIVPALKTYMAYLAIKISMKINLKEPFSKAICKWVAQISYLALTIGILQICGQSYCKELLRRGFSLSNISGYFGYGGEFLFLAGIIFIIAQVFKRGLEIQSENELTI</sequence>
<dbReference type="EMBL" id="SRMP02000015">
    <property type="protein sequence ID" value="MFN0291855.1"/>
    <property type="molecule type" value="Genomic_DNA"/>
</dbReference>
<feature type="transmembrane region" description="Helical" evidence="1">
    <location>
        <begin position="110"/>
        <end position="131"/>
    </location>
</feature>
<keyword evidence="1" id="KW-0812">Transmembrane</keyword>